<reference evidence="6" key="1">
    <citation type="journal article" date="2007" name="J. Bacteriol.">
        <title>Comparative genome analysis of four magnetotactic bacteria reveals a complex set of group-specific genes implicated in magnetosome biomineralization and function.</title>
        <authorList>
            <person name="Richter M."/>
            <person name="Kube M."/>
            <person name="Bazylinski D.A."/>
            <person name="Lombardot T."/>
            <person name="Gloeckner F.O."/>
            <person name="Reinhardt R."/>
            <person name="Schueler D."/>
        </authorList>
    </citation>
    <scope>NUCLEOTIDE SEQUENCE</scope>
    <source>
        <strain evidence="6">MSR-1</strain>
    </source>
</reference>
<dbReference type="Gene3D" id="3.40.190.10">
    <property type="entry name" value="Periplasmic binding protein-like II"/>
    <property type="match status" value="2"/>
</dbReference>
<dbReference type="InterPro" id="IPR001638">
    <property type="entry name" value="Solute-binding_3/MltF_N"/>
</dbReference>
<sequence>MLKRIAIAALTALPLIAGLTTPPQARAGTLEEVTARGVIRCGVSEYGPALTAMNENGQWAGFYTDFCRAFAAATLGNARAVDFVSVSSLDRFEALRQKAVDVLSEASTWTSERDLGGLAFPATSMMDGQGFLVRRDGGISGLDQLKGRRICVISHATSVGGLNRVNKVRNLGFKIQEYSSIQGSFAAFFDRQCDAVSTDGIILASLRQQLAPNPADYVLLPERITREPLSPVVLKNDRRWEDIIRWTILATIAAEELGITSANVKQHLNSTDPEIRRLLGLDGDMGARLGLDKAWAMRVIEQVGNYGEIYNRNLTKVLGLERGQNALSSQGGILWSPPFR</sequence>
<keyword evidence="2" id="KW-0813">Transport</keyword>
<accession>A4TWB9</accession>
<feature type="domain" description="Solute-binding protein family 3/N-terminal" evidence="5">
    <location>
        <begin position="38"/>
        <end position="267"/>
    </location>
</feature>
<evidence type="ECO:0000256" key="3">
    <source>
        <dbReference type="ARBA" id="ARBA00022729"/>
    </source>
</evidence>
<keyword evidence="3 4" id="KW-0732">Signal</keyword>
<evidence type="ECO:0000313" key="6">
    <source>
        <dbReference type="EMBL" id="CAM74926.1"/>
    </source>
</evidence>
<evidence type="ECO:0000256" key="1">
    <source>
        <dbReference type="ARBA" id="ARBA00010333"/>
    </source>
</evidence>
<dbReference type="SUPFAM" id="SSF53850">
    <property type="entry name" value="Periplasmic binding protein-like II"/>
    <property type="match status" value="1"/>
</dbReference>
<dbReference type="AlphaFoldDB" id="A4TWB9"/>
<name>A4TWB9_9PROT</name>
<dbReference type="CDD" id="cd13692">
    <property type="entry name" value="PBP2_BztA"/>
    <property type="match status" value="1"/>
</dbReference>
<evidence type="ECO:0000256" key="4">
    <source>
        <dbReference type="SAM" id="SignalP"/>
    </source>
</evidence>
<gene>
    <name evidence="6" type="ORF">MGR_1751</name>
</gene>
<proteinExistence type="inferred from homology"/>
<dbReference type="PANTHER" id="PTHR30085:SF7">
    <property type="entry name" value="AMINO-ACID ABC TRANSPORTER-BINDING PROTEIN YHDW-RELATED"/>
    <property type="match status" value="1"/>
</dbReference>
<protein>
    <submittedName>
        <fullName evidence="6">ABC-type amino acid transport/signal transduction systems, periplasmic component/domain</fullName>
    </submittedName>
</protein>
<evidence type="ECO:0000259" key="5">
    <source>
        <dbReference type="SMART" id="SM00062"/>
    </source>
</evidence>
<dbReference type="EMBL" id="CU459003">
    <property type="protein sequence ID" value="CAM74926.1"/>
    <property type="molecule type" value="Genomic_DNA"/>
</dbReference>
<comment type="similarity">
    <text evidence="1">Belongs to the bacterial solute-binding protein 3 family.</text>
</comment>
<feature type="signal peptide" evidence="4">
    <location>
        <begin position="1"/>
        <end position="27"/>
    </location>
</feature>
<dbReference type="Pfam" id="PF00497">
    <property type="entry name" value="SBP_bac_3"/>
    <property type="match status" value="1"/>
</dbReference>
<dbReference type="InterPro" id="IPR051455">
    <property type="entry name" value="Bact_solute-bind_prot3"/>
</dbReference>
<dbReference type="PANTHER" id="PTHR30085">
    <property type="entry name" value="AMINO ACID ABC TRANSPORTER PERMEASE"/>
    <property type="match status" value="1"/>
</dbReference>
<organism evidence="6">
    <name type="scientific">Magnetospirillum gryphiswaldense</name>
    <dbReference type="NCBI Taxonomy" id="55518"/>
    <lineage>
        <taxon>Bacteria</taxon>
        <taxon>Pseudomonadati</taxon>
        <taxon>Pseudomonadota</taxon>
        <taxon>Alphaproteobacteria</taxon>
        <taxon>Rhodospirillales</taxon>
        <taxon>Rhodospirillaceae</taxon>
        <taxon>Magnetospirillum</taxon>
    </lineage>
</organism>
<dbReference type="SMART" id="SM00062">
    <property type="entry name" value="PBPb"/>
    <property type="match status" value="1"/>
</dbReference>
<dbReference type="GO" id="GO:0006865">
    <property type="term" value="P:amino acid transport"/>
    <property type="evidence" value="ECO:0007669"/>
    <property type="project" value="TreeGrafter"/>
</dbReference>
<feature type="chain" id="PRO_5002673139" evidence="4">
    <location>
        <begin position="28"/>
        <end position="340"/>
    </location>
</feature>
<dbReference type="RefSeq" id="WP_106002048.1">
    <property type="nucleotide sequence ID" value="NZ_CP027527.1"/>
</dbReference>
<evidence type="ECO:0000256" key="2">
    <source>
        <dbReference type="ARBA" id="ARBA00022448"/>
    </source>
</evidence>